<sequence length="80" mass="9502">MQIALNLLYWRLHFYSRFHLIKCIMYFLFFISSTRSVLVSQVRTHVPSKTGREASLRKNDGTTEVYTHVRYEGEHPSSCF</sequence>
<dbReference type="AlphaFoldDB" id="A0A6B0U866"/>
<name>A0A6B0U866_IXORI</name>
<proteinExistence type="predicted"/>
<organism evidence="1">
    <name type="scientific">Ixodes ricinus</name>
    <name type="common">Common tick</name>
    <name type="synonym">Acarus ricinus</name>
    <dbReference type="NCBI Taxonomy" id="34613"/>
    <lineage>
        <taxon>Eukaryota</taxon>
        <taxon>Metazoa</taxon>
        <taxon>Ecdysozoa</taxon>
        <taxon>Arthropoda</taxon>
        <taxon>Chelicerata</taxon>
        <taxon>Arachnida</taxon>
        <taxon>Acari</taxon>
        <taxon>Parasitiformes</taxon>
        <taxon>Ixodida</taxon>
        <taxon>Ixodoidea</taxon>
        <taxon>Ixodidae</taxon>
        <taxon>Ixodinae</taxon>
        <taxon>Ixodes</taxon>
    </lineage>
</organism>
<evidence type="ECO:0000313" key="1">
    <source>
        <dbReference type="EMBL" id="MXU84346.1"/>
    </source>
</evidence>
<accession>A0A6B0U866</accession>
<dbReference type="EMBL" id="GIFC01002263">
    <property type="protein sequence ID" value="MXU84346.1"/>
    <property type="molecule type" value="Transcribed_RNA"/>
</dbReference>
<reference evidence="1" key="1">
    <citation type="submission" date="2019-12" db="EMBL/GenBank/DDBJ databases">
        <title>An insight into the sialome of adult female Ixodes ricinus ticks feeding for 6 days.</title>
        <authorList>
            <person name="Perner J."/>
            <person name="Ribeiro J.M.C."/>
        </authorList>
    </citation>
    <scope>NUCLEOTIDE SEQUENCE</scope>
    <source>
        <strain evidence="1">Semi-engorged</strain>
        <tissue evidence="1">Salivary glands</tissue>
    </source>
</reference>
<protein>
    <submittedName>
        <fullName evidence="1">Putative secreted protein</fullName>
    </submittedName>
</protein>